<gene>
    <name evidence="7" type="ORF">FHS88_002002</name>
</gene>
<evidence type="ECO:0000313" key="8">
    <source>
        <dbReference type="Proteomes" id="UP000562254"/>
    </source>
</evidence>
<dbReference type="InterPro" id="IPR004896">
    <property type="entry name" value="PucC-rel"/>
</dbReference>
<evidence type="ECO:0000256" key="4">
    <source>
        <dbReference type="ARBA" id="ARBA00022989"/>
    </source>
</evidence>
<comment type="subcellular location">
    <subcellularLocation>
        <location evidence="1">Membrane</location>
        <topology evidence="1">Multi-pass membrane protein</topology>
    </subcellularLocation>
</comment>
<name>A0A840XPN2_9PROT</name>
<protein>
    <submittedName>
        <fullName evidence="7">BCD family chlorophyll transporter-like MFS transporter</fullName>
    </submittedName>
</protein>
<dbReference type="InterPro" id="IPR036259">
    <property type="entry name" value="MFS_trans_sf"/>
</dbReference>
<feature type="transmembrane region" description="Helical" evidence="6">
    <location>
        <begin position="354"/>
        <end position="374"/>
    </location>
</feature>
<keyword evidence="3 6" id="KW-0812">Transmembrane</keyword>
<evidence type="ECO:0000256" key="6">
    <source>
        <dbReference type="SAM" id="Phobius"/>
    </source>
</evidence>
<evidence type="ECO:0000313" key="7">
    <source>
        <dbReference type="EMBL" id="MBB5689876.1"/>
    </source>
</evidence>
<dbReference type="Gene3D" id="1.20.1250.20">
    <property type="entry name" value="MFS general substrate transporter like domains"/>
    <property type="match status" value="1"/>
</dbReference>
<dbReference type="Pfam" id="PF03209">
    <property type="entry name" value="PUCC"/>
    <property type="match status" value="1"/>
</dbReference>
<dbReference type="AlphaFoldDB" id="A0A840XPN2"/>
<feature type="transmembrane region" description="Helical" evidence="6">
    <location>
        <begin position="207"/>
        <end position="228"/>
    </location>
</feature>
<organism evidence="7 8">
    <name type="scientific">Neoroseomonas alkaliterrae</name>
    <dbReference type="NCBI Taxonomy" id="1452450"/>
    <lineage>
        <taxon>Bacteria</taxon>
        <taxon>Pseudomonadati</taxon>
        <taxon>Pseudomonadota</taxon>
        <taxon>Alphaproteobacteria</taxon>
        <taxon>Acetobacterales</taxon>
        <taxon>Acetobacteraceae</taxon>
        <taxon>Neoroseomonas</taxon>
    </lineage>
</organism>
<feature type="transmembrane region" description="Helical" evidence="6">
    <location>
        <begin position="289"/>
        <end position="316"/>
    </location>
</feature>
<proteinExistence type="inferred from homology"/>
<keyword evidence="8" id="KW-1185">Reference proteome</keyword>
<accession>A0A840XPN2</accession>
<dbReference type="InterPro" id="IPR026036">
    <property type="entry name" value="PucC"/>
</dbReference>
<feature type="transmembrane region" description="Helical" evidence="6">
    <location>
        <begin position="386"/>
        <end position="412"/>
    </location>
</feature>
<feature type="transmembrane region" description="Helical" evidence="6">
    <location>
        <begin position="105"/>
        <end position="125"/>
    </location>
</feature>
<feature type="transmembrane region" description="Helical" evidence="6">
    <location>
        <begin position="177"/>
        <end position="201"/>
    </location>
</feature>
<dbReference type="Proteomes" id="UP000562254">
    <property type="component" value="Unassembled WGS sequence"/>
</dbReference>
<evidence type="ECO:0000256" key="1">
    <source>
        <dbReference type="ARBA" id="ARBA00004141"/>
    </source>
</evidence>
<dbReference type="CDD" id="cd06176">
    <property type="entry name" value="MFS_BCD_PucC-like"/>
    <property type="match status" value="1"/>
</dbReference>
<comment type="caution">
    <text evidence="7">The sequence shown here is derived from an EMBL/GenBank/DDBJ whole genome shotgun (WGS) entry which is preliminary data.</text>
</comment>
<dbReference type="GO" id="GO:0016020">
    <property type="term" value="C:membrane"/>
    <property type="evidence" value="ECO:0007669"/>
    <property type="project" value="UniProtKB-SubCell"/>
</dbReference>
<evidence type="ECO:0000256" key="3">
    <source>
        <dbReference type="ARBA" id="ARBA00022692"/>
    </source>
</evidence>
<dbReference type="SUPFAM" id="SSF103473">
    <property type="entry name" value="MFS general substrate transporter"/>
    <property type="match status" value="1"/>
</dbReference>
<feature type="transmembrane region" description="Helical" evidence="6">
    <location>
        <begin position="137"/>
        <end position="165"/>
    </location>
</feature>
<dbReference type="EMBL" id="JACIJE010000005">
    <property type="protein sequence ID" value="MBB5689876.1"/>
    <property type="molecule type" value="Genomic_DNA"/>
</dbReference>
<evidence type="ECO:0000256" key="5">
    <source>
        <dbReference type="ARBA" id="ARBA00023136"/>
    </source>
</evidence>
<feature type="transmembrane region" description="Helical" evidence="6">
    <location>
        <begin position="432"/>
        <end position="458"/>
    </location>
</feature>
<feature type="transmembrane region" description="Helical" evidence="6">
    <location>
        <begin position="328"/>
        <end position="348"/>
    </location>
</feature>
<dbReference type="PANTHER" id="PTHR23538:SF1">
    <property type="entry name" value="44.5 KD BACTERIOCHLOROPHYLL SYNTHASE SUBUNIT"/>
    <property type="match status" value="1"/>
</dbReference>
<sequence length="476" mass="49201">MTGINARIARVWTKVGNDLLPFADAVTGELPMSRLMRLSLFQISCGMSAVLLIGTLNRVMIVELGVSATLVAVMVALPLVFAPLRALIGFRSDTYRSVLGWRRVPYFWLGTVIQFGGLAMMPFALIILSGDTWAPDWVAQLCAAIAFLMVGAGLHTTQTVGLALATDLVPERAQPNVVALLSTMLLVGMVASAMVFGLLLADFSQLRLIQLIQGVAAATLVLNFIAVWKQEALDPSRTTGLKEGDPRFLESFRIMRRQGPWTRRLVATGLGTAGFAMQDVLLEPYGGQVLGLGVGATTGLTALMAGGGIAGFVVAARALSRGADTYRIMGYGPLTGILGFALIIFAAPVSSAPLFALGTAIIGLGAGLFGHATLTACMRAAPPDKIGLALGLWGAVQATCGGAAMALGGAFRDGVTLATSAGLLGAGLDGPATGYVVVYAFEIALLFAAIAAVGPLIARVRPTATTRTGVAGPASV</sequence>
<dbReference type="RefSeq" id="WP_184484125.1">
    <property type="nucleotide sequence ID" value="NZ_JAAEDJ010000009.1"/>
</dbReference>
<keyword evidence="5 6" id="KW-0472">Membrane</keyword>
<feature type="transmembrane region" description="Helical" evidence="6">
    <location>
        <begin position="40"/>
        <end position="60"/>
    </location>
</feature>
<feature type="transmembrane region" description="Helical" evidence="6">
    <location>
        <begin position="261"/>
        <end position="277"/>
    </location>
</feature>
<dbReference type="PANTHER" id="PTHR23538">
    <property type="entry name" value="44.5 KD BACTERIOCHLOROPHYLL SYNTHASE SUBUNIT"/>
    <property type="match status" value="1"/>
</dbReference>
<comment type="similarity">
    <text evidence="2">Belongs to the PucC family.</text>
</comment>
<feature type="transmembrane region" description="Helical" evidence="6">
    <location>
        <begin position="66"/>
        <end position="84"/>
    </location>
</feature>
<keyword evidence="4 6" id="KW-1133">Transmembrane helix</keyword>
<evidence type="ECO:0000256" key="2">
    <source>
        <dbReference type="ARBA" id="ARBA00008412"/>
    </source>
</evidence>
<reference evidence="7 8" key="1">
    <citation type="submission" date="2020-08" db="EMBL/GenBank/DDBJ databases">
        <title>Genomic Encyclopedia of Type Strains, Phase IV (KMG-IV): sequencing the most valuable type-strain genomes for metagenomic binning, comparative biology and taxonomic classification.</title>
        <authorList>
            <person name="Goeker M."/>
        </authorList>
    </citation>
    <scope>NUCLEOTIDE SEQUENCE [LARGE SCALE GENOMIC DNA]</scope>
    <source>
        <strain evidence="7 8">DSM 25895</strain>
    </source>
</reference>